<dbReference type="GO" id="GO:0032875">
    <property type="term" value="P:regulation of DNA endoreduplication"/>
    <property type="evidence" value="ECO:0007669"/>
    <property type="project" value="InterPro"/>
</dbReference>
<evidence type="ECO:0000256" key="2">
    <source>
        <dbReference type="ARBA" id="ARBA00023306"/>
    </source>
</evidence>
<keyword evidence="2" id="KW-0131">Cell cycle</keyword>
<dbReference type="PANTHER" id="PTHR33142">
    <property type="entry name" value="CYCLIN-DEPENDENT PROTEIN KINASE INHIBITOR SMR13"/>
    <property type="match status" value="1"/>
</dbReference>
<organism evidence="4 5">
    <name type="scientific">Oldenlandia corymbosa var. corymbosa</name>
    <dbReference type="NCBI Taxonomy" id="529605"/>
    <lineage>
        <taxon>Eukaryota</taxon>
        <taxon>Viridiplantae</taxon>
        <taxon>Streptophyta</taxon>
        <taxon>Embryophyta</taxon>
        <taxon>Tracheophyta</taxon>
        <taxon>Spermatophyta</taxon>
        <taxon>Magnoliopsida</taxon>
        <taxon>eudicotyledons</taxon>
        <taxon>Gunneridae</taxon>
        <taxon>Pentapetalae</taxon>
        <taxon>asterids</taxon>
        <taxon>lamiids</taxon>
        <taxon>Gentianales</taxon>
        <taxon>Rubiaceae</taxon>
        <taxon>Rubioideae</taxon>
        <taxon>Spermacoceae</taxon>
        <taxon>Hedyotis-Oldenlandia complex</taxon>
        <taxon>Oldenlandia</taxon>
    </lineage>
</organism>
<accession>A0AAV1DUF9</accession>
<evidence type="ECO:0000256" key="3">
    <source>
        <dbReference type="SAM" id="MobiDB-lite"/>
    </source>
</evidence>
<evidence type="ECO:0000313" key="4">
    <source>
        <dbReference type="EMBL" id="CAI9111474.1"/>
    </source>
</evidence>
<evidence type="ECO:0000256" key="1">
    <source>
        <dbReference type="ARBA" id="ARBA00023013"/>
    </source>
</evidence>
<feature type="region of interest" description="Disordered" evidence="3">
    <location>
        <begin position="28"/>
        <end position="83"/>
    </location>
</feature>
<proteinExistence type="predicted"/>
<name>A0AAV1DUF9_OLDCO</name>
<protein>
    <submittedName>
        <fullName evidence="4">OLC1v1011702C1</fullName>
    </submittedName>
</protein>
<dbReference type="AlphaFoldDB" id="A0AAV1DUF9"/>
<dbReference type="EMBL" id="OX459123">
    <property type="protein sequence ID" value="CAI9111474.1"/>
    <property type="molecule type" value="Genomic_DNA"/>
</dbReference>
<sequence>MGVSKKHSGESGGKKEWVIAGITIRAPLKSIRTKPTQRDEYYNEDAENEGRSNSSSTTPTARDSRIPEKLPCPPPPRKRRPAQTCHFNGVREFFNPPDLESVFVVRHVET</sequence>
<reference evidence="4" key="1">
    <citation type="submission" date="2023-03" db="EMBL/GenBank/DDBJ databases">
        <authorList>
            <person name="Julca I."/>
        </authorList>
    </citation>
    <scope>NUCLEOTIDE SEQUENCE</scope>
</reference>
<feature type="compositionally biased region" description="Polar residues" evidence="3">
    <location>
        <begin position="51"/>
        <end position="61"/>
    </location>
</feature>
<evidence type="ECO:0000313" key="5">
    <source>
        <dbReference type="Proteomes" id="UP001161247"/>
    </source>
</evidence>
<dbReference type="InterPro" id="IPR040389">
    <property type="entry name" value="SMR"/>
</dbReference>
<keyword evidence="1" id="KW-0649">Protein kinase inhibitor</keyword>
<keyword evidence="5" id="KW-1185">Reference proteome</keyword>
<gene>
    <name evidence="4" type="ORF">OLC1_LOCUS18867</name>
</gene>
<dbReference type="Proteomes" id="UP001161247">
    <property type="component" value="Chromosome 6"/>
</dbReference>
<dbReference type="GO" id="GO:0004860">
    <property type="term" value="F:protein kinase inhibitor activity"/>
    <property type="evidence" value="ECO:0007669"/>
    <property type="project" value="UniProtKB-KW"/>
</dbReference>
<dbReference type="PANTHER" id="PTHR33142:SF40">
    <property type="entry name" value="CYCLIN-DEPENDENT PROTEIN KINASE INHIBITOR SMR6"/>
    <property type="match status" value="1"/>
</dbReference>